<evidence type="ECO:0000313" key="3">
    <source>
        <dbReference type="Proteomes" id="UP000605992"/>
    </source>
</evidence>
<protein>
    <recommendedName>
        <fullName evidence="1">Aminoglycoside phosphotransferase domain-containing protein</fullName>
    </recommendedName>
</protein>
<name>A0A8J3V2F8_9ACTN</name>
<dbReference type="SUPFAM" id="SSF56112">
    <property type="entry name" value="Protein kinase-like (PK-like)"/>
    <property type="match status" value="1"/>
</dbReference>
<comment type="caution">
    <text evidence="2">The sequence shown here is derived from an EMBL/GenBank/DDBJ whole genome shotgun (WGS) entry which is preliminary data.</text>
</comment>
<feature type="domain" description="Aminoglycoside phosphotransferase" evidence="1">
    <location>
        <begin position="28"/>
        <end position="264"/>
    </location>
</feature>
<evidence type="ECO:0000259" key="1">
    <source>
        <dbReference type="Pfam" id="PF01636"/>
    </source>
</evidence>
<evidence type="ECO:0000313" key="2">
    <source>
        <dbReference type="EMBL" id="GII52814.1"/>
    </source>
</evidence>
<sequence length="356" mass="39147">MRDNLGPTLLPGLLAERYGLTVHGLVQLPIGQGTVNYRVTCAGGDVFVKSYPAGTDLEGEAGAIELSELARRHGIPAAAVLRNRDGQTIDGTTSLAVSIWRWVPGHVVTELNTSQYEQAGDALGRIHALFAKLPANSTSNRKVDEWRDIDLNDLAATANGLLSIIASRKAERVLDAFDTVAERTLLERRQMLPLIPELLAELPDSLAVQVLHGDYSPVNLLFTGDELAAVIDFSPPDPFLLAYDLGRMAFYPNTVTGDPQWLHAARTLITAYIAANPAVSDIDIRACGRVALLQLMRSLYGVKQHYMKPGLFQDDLDEFWLLRHEAVARMLRHLPEIDALLDDLTTRRPSSGREEL</sequence>
<dbReference type="Gene3D" id="3.90.1200.10">
    <property type="match status" value="1"/>
</dbReference>
<dbReference type="Gene3D" id="3.30.200.20">
    <property type="entry name" value="Phosphorylase Kinase, domain 1"/>
    <property type="match status" value="1"/>
</dbReference>
<accession>A0A8J3V2F8</accession>
<proteinExistence type="predicted"/>
<dbReference type="InterPro" id="IPR011009">
    <property type="entry name" value="Kinase-like_dom_sf"/>
</dbReference>
<gene>
    <name evidence="2" type="ORF">Pth03_12030</name>
</gene>
<keyword evidence="3" id="KW-1185">Reference proteome</keyword>
<reference evidence="2" key="1">
    <citation type="submission" date="2021-01" db="EMBL/GenBank/DDBJ databases">
        <title>Whole genome shotgun sequence of Planotetraspora thailandica NBRC 104271.</title>
        <authorList>
            <person name="Komaki H."/>
            <person name="Tamura T."/>
        </authorList>
    </citation>
    <scope>NUCLEOTIDE SEQUENCE</scope>
    <source>
        <strain evidence="2">NBRC 104271</strain>
    </source>
</reference>
<dbReference type="AlphaFoldDB" id="A0A8J3V2F8"/>
<dbReference type="EMBL" id="BOOR01000007">
    <property type="protein sequence ID" value="GII52814.1"/>
    <property type="molecule type" value="Genomic_DNA"/>
</dbReference>
<dbReference type="Pfam" id="PF01636">
    <property type="entry name" value="APH"/>
    <property type="match status" value="1"/>
</dbReference>
<organism evidence="2 3">
    <name type="scientific">Planotetraspora thailandica</name>
    <dbReference type="NCBI Taxonomy" id="487172"/>
    <lineage>
        <taxon>Bacteria</taxon>
        <taxon>Bacillati</taxon>
        <taxon>Actinomycetota</taxon>
        <taxon>Actinomycetes</taxon>
        <taxon>Streptosporangiales</taxon>
        <taxon>Streptosporangiaceae</taxon>
        <taxon>Planotetraspora</taxon>
    </lineage>
</organism>
<dbReference type="Proteomes" id="UP000605992">
    <property type="component" value="Unassembled WGS sequence"/>
</dbReference>
<dbReference type="InterPro" id="IPR002575">
    <property type="entry name" value="Aminoglycoside_PTrfase"/>
</dbReference>